<dbReference type="EMBL" id="JACTNZ010000008">
    <property type="protein sequence ID" value="KAG5535363.1"/>
    <property type="molecule type" value="Genomic_DNA"/>
</dbReference>
<keyword evidence="3" id="KW-1185">Reference proteome</keyword>
<organism evidence="2 3">
    <name type="scientific">Rhododendron griersonianum</name>
    <dbReference type="NCBI Taxonomy" id="479676"/>
    <lineage>
        <taxon>Eukaryota</taxon>
        <taxon>Viridiplantae</taxon>
        <taxon>Streptophyta</taxon>
        <taxon>Embryophyta</taxon>
        <taxon>Tracheophyta</taxon>
        <taxon>Spermatophyta</taxon>
        <taxon>Magnoliopsida</taxon>
        <taxon>eudicotyledons</taxon>
        <taxon>Gunneridae</taxon>
        <taxon>Pentapetalae</taxon>
        <taxon>asterids</taxon>
        <taxon>Ericales</taxon>
        <taxon>Ericaceae</taxon>
        <taxon>Ericoideae</taxon>
        <taxon>Rhodoreae</taxon>
        <taxon>Rhododendron</taxon>
    </lineage>
</organism>
<accession>A0AAV6J618</accession>
<evidence type="ECO:0000313" key="3">
    <source>
        <dbReference type="Proteomes" id="UP000823749"/>
    </source>
</evidence>
<gene>
    <name evidence="2" type="ORF">RHGRI_023206</name>
</gene>
<name>A0AAV6J618_9ERIC</name>
<proteinExistence type="predicted"/>
<reference evidence="2" key="1">
    <citation type="submission" date="2020-08" db="EMBL/GenBank/DDBJ databases">
        <title>Plant Genome Project.</title>
        <authorList>
            <person name="Zhang R.-G."/>
        </authorList>
    </citation>
    <scope>NUCLEOTIDE SEQUENCE</scope>
    <source>
        <strain evidence="2">WSP0</strain>
        <tissue evidence="2">Leaf</tissue>
    </source>
</reference>
<keyword evidence="1" id="KW-0812">Transmembrane</keyword>
<keyword evidence="1" id="KW-0472">Membrane</keyword>
<evidence type="ECO:0000313" key="2">
    <source>
        <dbReference type="EMBL" id="KAG5535363.1"/>
    </source>
</evidence>
<keyword evidence="1" id="KW-1133">Transmembrane helix</keyword>
<protein>
    <submittedName>
        <fullName evidence="2">Uncharacterized protein</fullName>
    </submittedName>
</protein>
<comment type="caution">
    <text evidence="2">The sequence shown here is derived from an EMBL/GenBank/DDBJ whole genome shotgun (WGS) entry which is preliminary data.</text>
</comment>
<dbReference type="AlphaFoldDB" id="A0AAV6J618"/>
<sequence>MDSLDQEGEGPRDGCFSLSVLANLPATVSRLALPVLHTVLDDLHAIFLLSITLNLIGIKKVLILGLYCLYSFQLYQFDEKPGI</sequence>
<dbReference type="Proteomes" id="UP000823749">
    <property type="component" value="Chromosome 8"/>
</dbReference>
<evidence type="ECO:0000256" key="1">
    <source>
        <dbReference type="SAM" id="Phobius"/>
    </source>
</evidence>
<feature type="transmembrane region" description="Helical" evidence="1">
    <location>
        <begin position="45"/>
        <end position="70"/>
    </location>
</feature>